<sequence>MKRRGPEEEACGVWLDAAALKRRKVQTHLIKPGTKMLTLLPEERKPGISFTQRRGTRQTSIASFVTLQPGMANGNWKSILSFKENQINKECKRAQLDCSVQGLGNECSVSPLATSTPADIQEAGHSPSSPQISGCHSLETPSLTTMSLPQPGILMGAGSSEASLASSFTQYLESSCLQDQREARRKREWLHGSKTDCAGMGSHIRPSGGKCCQPLDKAELGEKGPAKENRKAPVHPQAYRFESWSRKKPLFVTKSPCPLSVFSWDSERNDRDSWSQLFTEDSQGQQVIAHNTKMPFQDVTNVRNQGLGQFPDSPQTQCQDGPTLLDLQPNLLFTQDSEGNQVIRH</sequence>
<name>A0A3Q0D6E0_MESAU</name>
<dbReference type="GO" id="GO:0090734">
    <property type="term" value="C:site of DNA damage"/>
    <property type="evidence" value="ECO:0007669"/>
    <property type="project" value="Ensembl"/>
</dbReference>
<dbReference type="Proteomes" id="UP000886700">
    <property type="component" value="Unplaced"/>
</dbReference>
<dbReference type="Pfam" id="PF15334">
    <property type="entry name" value="AIB"/>
    <property type="match status" value="1"/>
</dbReference>
<dbReference type="GO" id="GO:0003684">
    <property type="term" value="F:damaged DNA binding"/>
    <property type="evidence" value="ECO:0007669"/>
    <property type="project" value="Ensembl"/>
</dbReference>
<dbReference type="GO" id="GO:0005813">
    <property type="term" value="C:centrosome"/>
    <property type="evidence" value="ECO:0007669"/>
    <property type="project" value="Ensembl"/>
</dbReference>
<keyword evidence="1" id="KW-1185">Reference proteome</keyword>
<gene>
    <name evidence="2" type="primary">LOC101834833</name>
</gene>
<dbReference type="GO" id="GO:2001033">
    <property type="term" value="P:negative regulation of double-strand break repair via nonhomologous end joining"/>
    <property type="evidence" value="ECO:0007669"/>
    <property type="project" value="Ensembl"/>
</dbReference>
<evidence type="ECO:0000313" key="1">
    <source>
        <dbReference type="Proteomes" id="UP000886700"/>
    </source>
</evidence>
<dbReference type="OrthoDB" id="9946974at2759"/>
<dbReference type="PANTHER" id="PTHR14526:SF2">
    <property type="entry name" value="AURORA KINASE A AND NINEIN-INTERACTING PROTEIN"/>
    <property type="match status" value="1"/>
</dbReference>
<dbReference type="PANTHER" id="PTHR14526">
    <property type="entry name" value="AURORA KINASE A AND NINEIN-INTERACTING PROTEIN"/>
    <property type="match status" value="1"/>
</dbReference>
<dbReference type="InterPro" id="IPR029286">
    <property type="entry name" value="AUNIP"/>
</dbReference>
<evidence type="ECO:0000313" key="2">
    <source>
        <dbReference type="RefSeq" id="XP_021088336.1"/>
    </source>
</evidence>
<dbReference type="KEGG" id="maua:101834833"/>
<protein>
    <submittedName>
        <fullName evidence="2">Aurora kinase A and ninein-interacting protein</fullName>
    </submittedName>
</protein>
<keyword evidence="2" id="KW-0418">Kinase</keyword>
<proteinExistence type="predicted"/>
<dbReference type="RefSeq" id="XP_021088336.1">
    <property type="nucleotide sequence ID" value="XM_021232677.2"/>
</dbReference>
<dbReference type="GO" id="GO:0016301">
    <property type="term" value="F:kinase activity"/>
    <property type="evidence" value="ECO:0007669"/>
    <property type="project" value="UniProtKB-KW"/>
</dbReference>
<dbReference type="STRING" id="10036.ENSMAUP00000016719"/>
<accession>A0A3Q0D6E0</accession>
<dbReference type="AlphaFoldDB" id="A0A3Q0D6E0"/>
<keyword evidence="2" id="KW-0808">Transferase</keyword>
<organism evidence="1 2">
    <name type="scientific">Mesocricetus auratus</name>
    <name type="common">Golden hamster</name>
    <dbReference type="NCBI Taxonomy" id="10036"/>
    <lineage>
        <taxon>Eukaryota</taxon>
        <taxon>Metazoa</taxon>
        <taxon>Chordata</taxon>
        <taxon>Craniata</taxon>
        <taxon>Vertebrata</taxon>
        <taxon>Euteleostomi</taxon>
        <taxon>Mammalia</taxon>
        <taxon>Eutheria</taxon>
        <taxon>Euarchontoglires</taxon>
        <taxon>Glires</taxon>
        <taxon>Rodentia</taxon>
        <taxon>Myomorpha</taxon>
        <taxon>Muroidea</taxon>
        <taxon>Cricetidae</taxon>
        <taxon>Cricetinae</taxon>
        <taxon>Mesocricetus</taxon>
    </lineage>
</organism>
<dbReference type="GO" id="GO:0000922">
    <property type="term" value="C:spindle pole"/>
    <property type="evidence" value="ECO:0007669"/>
    <property type="project" value="Ensembl"/>
</dbReference>
<dbReference type="GO" id="GO:0000724">
    <property type="term" value="P:double-strand break repair via homologous recombination"/>
    <property type="evidence" value="ECO:0007669"/>
    <property type="project" value="Ensembl"/>
</dbReference>
<dbReference type="GO" id="GO:0007051">
    <property type="term" value="P:spindle organization"/>
    <property type="evidence" value="ECO:0007669"/>
    <property type="project" value="Ensembl"/>
</dbReference>
<reference evidence="2" key="1">
    <citation type="submission" date="2025-08" db="UniProtKB">
        <authorList>
            <consortium name="RefSeq"/>
        </authorList>
    </citation>
    <scope>IDENTIFICATION</scope>
    <source>
        <tissue evidence="2">Liver</tissue>
    </source>
</reference>